<evidence type="ECO:0000313" key="3">
    <source>
        <dbReference type="EMBL" id="MFD0918972.1"/>
    </source>
</evidence>
<dbReference type="EMBL" id="JBHTIW010000002">
    <property type="protein sequence ID" value="MFD0918972.1"/>
    <property type="molecule type" value="Genomic_DNA"/>
</dbReference>
<keyword evidence="2" id="KW-0472">Membrane</keyword>
<name>A0ABW3FRU7_9PSEU</name>
<proteinExistence type="predicted"/>
<accession>A0ABW3FRU7</accession>
<dbReference type="RefSeq" id="WP_345601417.1">
    <property type="nucleotide sequence ID" value="NZ_BAABLT010000033.1"/>
</dbReference>
<keyword evidence="2" id="KW-0812">Transmembrane</keyword>
<protein>
    <submittedName>
        <fullName evidence="3">VC0807 family protein</fullName>
    </submittedName>
</protein>
<evidence type="ECO:0000256" key="1">
    <source>
        <dbReference type="SAM" id="MobiDB-lite"/>
    </source>
</evidence>
<keyword evidence="2" id="KW-1133">Transmembrane helix</keyword>
<dbReference type="Proteomes" id="UP001597018">
    <property type="component" value="Unassembled WGS sequence"/>
</dbReference>
<evidence type="ECO:0000256" key="2">
    <source>
        <dbReference type="SAM" id="Phobius"/>
    </source>
</evidence>
<dbReference type="NCBIfam" id="NF041646">
    <property type="entry name" value="VC0807_fam"/>
    <property type="match status" value="1"/>
</dbReference>
<comment type="caution">
    <text evidence="3">The sequence shown here is derived from an EMBL/GenBank/DDBJ whole genome shotgun (WGS) entry which is preliminary data.</text>
</comment>
<feature type="transmembrane region" description="Helical" evidence="2">
    <location>
        <begin position="86"/>
        <end position="106"/>
    </location>
</feature>
<feature type="transmembrane region" description="Helical" evidence="2">
    <location>
        <begin position="31"/>
        <end position="49"/>
    </location>
</feature>
<organism evidence="3 4">
    <name type="scientific">Saccharopolyspora rosea</name>
    <dbReference type="NCBI Taxonomy" id="524884"/>
    <lineage>
        <taxon>Bacteria</taxon>
        <taxon>Bacillati</taxon>
        <taxon>Actinomycetota</taxon>
        <taxon>Actinomycetes</taxon>
        <taxon>Pseudonocardiales</taxon>
        <taxon>Pseudonocardiaceae</taxon>
        <taxon>Saccharopolyspora</taxon>
    </lineage>
</organism>
<evidence type="ECO:0000313" key="4">
    <source>
        <dbReference type="Proteomes" id="UP001597018"/>
    </source>
</evidence>
<gene>
    <name evidence="3" type="ORF">ACFQ16_04370</name>
</gene>
<reference evidence="4" key="1">
    <citation type="journal article" date="2019" name="Int. J. Syst. Evol. Microbiol.">
        <title>The Global Catalogue of Microorganisms (GCM) 10K type strain sequencing project: providing services to taxonomists for standard genome sequencing and annotation.</title>
        <authorList>
            <consortium name="The Broad Institute Genomics Platform"/>
            <consortium name="The Broad Institute Genome Sequencing Center for Infectious Disease"/>
            <person name="Wu L."/>
            <person name="Ma J."/>
        </authorList>
    </citation>
    <scope>NUCLEOTIDE SEQUENCE [LARGE SCALE GENOMIC DNA]</scope>
    <source>
        <strain evidence="4">CCUG 56401</strain>
    </source>
</reference>
<feature type="region of interest" description="Disordered" evidence="1">
    <location>
        <begin position="161"/>
        <end position="210"/>
    </location>
</feature>
<keyword evidence="4" id="KW-1185">Reference proteome</keyword>
<feature type="transmembrane region" description="Helical" evidence="2">
    <location>
        <begin position="61"/>
        <end position="80"/>
    </location>
</feature>
<sequence>MNPEFRMALPFLLDLAMPTVAYYVLHGLWGWSPVVALTAGGLLTAGHALTDAVRHRRANTFTVLVVFMIALSTAVTWLTGDARFALAKPAVFTAIAGAYCLGTCLVGRPLTFETAKPFTTGGDPRRLAGWEHAWQRSPDFRRALALITIAWGCRTARRVGGPRGRGLRAADGLGGARCAGSGRPHGERDPPGDAPIGPDCAGPRGTGQPSRLRISAIQASTTPPPVP</sequence>